<feature type="transmembrane region" description="Helical" evidence="6">
    <location>
        <begin position="212"/>
        <end position="234"/>
    </location>
</feature>
<dbReference type="Proteomes" id="UP000325780">
    <property type="component" value="Unassembled WGS sequence"/>
</dbReference>
<keyword evidence="9" id="KW-1185">Reference proteome</keyword>
<dbReference type="GO" id="GO:0016020">
    <property type="term" value="C:membrane"/>
    <property type="evidence" value="ECO:0007669"/>
    <property type="project" value="UniProtKB-SubCell"/>
</dbReference>
<feature type="transmembrane region" description="Helical" evidence="6">
    <location>
        <begin position="20"/>
        <end position="40"/>
    </location>
</feature>
<evidence type="ECO:0000313" key="9">
    <source>
        <dbReference type="Proteomes" id="UP000325780"/>
    </source>
</evidence>
<dbReference type="Pfam" id="PF20684">
    <property type="entry name" value="Fung_rhodopsin"/>
    <property type="match status" value="1"/>
</dbReference>
<keyword evidence="3 6" id="KW-1133">Transmembrane helix</keyword>
<organism evidence="8 9">
    <name type="scientific">Aspergillus avenaceus</name>
    <dbReference type="NCBI Taxonomy" id="36643"/>
    <lineage>
        <taxon>Eukaryota</taxon>
        <taxon>Fungi</taxon>
        <taxon>Dikarya</taxon>
        <taxon>Ascomycota</taxon>
        <taxon>Pezizomycotina</taxon>
        <taxon>Eurotiomycetes</taxon>
        <taxon>Eurotiomycetidae</taxon>
        <taxon>Eurotiales</taxon>
        <taxon>Aspergillaceae</taxon>
        <taxon>Aspergillus</taxon>
        <taxon>Aspergillus subgen. Circumdati</taxon>
    </lineage>
</organism>
<dbReference type="AlphaFoldDB" id="A0A5N6TT67"/>
<evidence type="ECO:0000256" key="2">
    <source>
        <dbReference type="ARBA" id="ARBA00022692"/>
    </source>
</evidence>
<sequence>MSSSTAPQGMAAHVSATKLIAITWTGVALGLVFTTMRVVIRVRRAHGILVDDYFVIVGLILLITNAVLQTIQTPHIYSMLFGENIVHHTVLYTRYEFIIIGLFWSVLWSIKGSFLALFWSITAGLPGYRRACLATGLFAFLSYGGCWFASAFTCHPATDYFKFGKCTKPIDRKGSIISISYSTAVDILTDLIIMYIPLHLLHRAKITLRQKISLGFIFSIGCFIIATAIVRAVQITDKAYTDPVGLAVWGVVESSVSVIVGCLPPLKTWVSRSEREYVSRSQGATRIQSLAGSEEPPLPLEDMKLSIDESGRVRMTGSQNRVILNERSSRLVTSD</sequence>
<evidence type="ECO:0000256" key="3">
    <source>
        <dbReference type="ARBA" id="ARBA00022989"/>
    </source>
</evidence>
<feature type="transmembrane region" description="Helical" evidence="6">
    <location>
        <begin position="52"/>
        <end position="71"/>
    </location>
</feature>
<feature type="transmembrane region" description="Helical" evidence="6">
    <location>
        <begin position="246"/>
        <end position="266"/>
    </location>
</feature>
<name>A0A5N6TT67_ASPAV</name>
<evidence type="ECO:0000259" key="7">
    <source>
        <dbReference type="Pfam" id="PF20684"/>
    </source>
</evidence>
<keyword evidence="2 6" id="KW-0812">Transmembrane</keyword>
<evidence type="ECO:0000256" key="6">
    <source>
        <dbReference type="SAM" id="Phobius"/>
    </source>
</evidence>
<dbReference type="InterPro" id="IPR049326">
    <property type="entry name" value="Rhodopsin_dom_fungi"/>
</dbReference>
<evidence type="ECO:0000256" key="5">
    <source>
        <dbReference type="ARBA" id="ARBA00038359"/>
    </source>
</evidence>
<comment type="similarity">
    <text evidence="5">Belongs to the SAT4 family.</text>
</comment>
<feature type="transmembrane region" description="Helical" evidence="6">
    <location>
        <begin position="131"/>
        <end position="152"/>
    </location>
</feature>
<evidence type="ECO:0000256" key="4">
    <source>
        <dbReference type="ARBA" id="ARBA00023136"/>
    </source>
</evidence>
<dbReference type="InterPro" id="IPR052337">
    <property type="entry name" value="SAT4-like"/>
</dbReference>
<proteinExistence type="inferred from homology"/>
<dbReference type="PANTHER" id="PTHR33048">
    <property type="entry name" value="PTH11-LIKE INTEGRAL MEMBRANE PROTEIN (AFU_ORTHOLOGUE AFUA_5G11245)"/>
    <property type="match status" value="1"/>
</dbReference>
<gene>
    <name evidence="8" type="ORF">BDV25DRAFT_140664</name>
</gene>
<feature type="transmembrane region" description="Helical" evidence="6">
    <location>
        <begin position="179"/>
        <end position="200"/>
    </location>
</feature>
<dbReference type="EMBL" id="ML742119">
    <property type="protein sequence ID" value="KAE8149552.1"/>
    <property type="molecule type" value="Genomic_DNA"/>
</dbReference>
<comment type="subcellular location">
    <subcellularLocation>
        <location evidence="1">Membrane</location>
        <topology evidence="1">Multi-pass membrane protein</topology>
    </subcellularLocation>
</comment>
<dbReference type="OrthoDB" id="444631at2759"/>
<keyword evidence="4 6" id="KW-0472">Membrane</keyword>
<evidence type="ECO:0000256" key="1">
    <source>
        <dbReference type="ARBA" id="ARBA00004141"/>
    </source>
</evidence>
<evidence type="ECO:0000313" key="8">
    <source>
        <dbReference type="EMBL" id="KAE8149552.1"/>
    </source>
</evidence>
<feature type="domain" description="Rhodopsin" evidence="7">
    <location>
        <begin position="36"/>
        <end position="271"/>
    </location>
</feature>
<reference evidence="8 9" key="1">
    <citation type="submission" date="2019-04" db="EMBL/GenBank/DDBJ databases">
        <title>Friends and foes A comparative genomics study of 23 Aspergillus species from section Flavi.</title>
        <authorList>
            <consortium name="DOE Joint Genome Institute"/>
            <person name="Kjaerbolling I."/>
            <person name="Vesth T."/>
            <person name="Frisvad J.C."/>
            <person name="Nybo J.L."/>
            <person name="Theobald S."/>
            <person name="Kildgaard S."/>
            <person name="Isbrandt T."/>
            <person name="Kuo A."/>
            <person name="Sato A."/>
            <person name="Lyhne E.K."/>
            <person name="Kogle M.E."/>
            <person name="Wiebenga A."/>
            <person name="Kun R.S."/>
            <person name="Lubbers R.J."/>
            <person name="Makela M.R."/>
            <person name="Barry K."/>
            <person name="Chovatia M."/>
            <person name="Clum A."/>
            <person name="Daum C."/>
            <person name="Haridas S."/>
            <person name="He G."/>
            <person name="LaButti K."/>
            <person name="Lipzen A."/>
            <person name="Mondo S."/>
            <person name="Riley R."/>
            <person name="Salamov A."/>
            <person name="Simmons B.A."/>
            <person name="Magnuson J.K."/>
            <person name="Henrissat B."/>
            <person name="Mortensen U.H."/>
            <person name="Larsen T.O."/>
            <person name="Devries R.P."/>
            <person name="Grigoriev I.V."/>
            <person name="Machida M."/>
            <person name="Baker S.E."/>
            <person name="Andersen M.R."/>
        </authorList>
    </citation>
    <scope>NUCLEOTIDE SEQUENCE [LARGE SCALE GENOMIC DNA]</scope>
    <source>
        <strain evidence="8 9">IBT 18842</strain>
    </source>
</reference>
<dbReference type="PANTHER" id="PTHR33048:SF162">
    <property type="entry name" value="SATRATOXIN BIOSYNTHESIS SC1 CLUSTER PROTEIN 4"/>
    <property type="match status" value="1"/>
</dbReference>
<protein>
    <recommendedName>
        <fullName evidence="7">Rhodopsin domain-containing protein</fullName>
    </recommendedName>
</protein>
<feature type="transmembrane region" description="Helical" evidence="6">
    <location>
        <begin position="97"/>
        <end position="119"/>
    </location>
</feature>
<accession>A0A5N6TT67</accession>